<dbReference type="Gene3D" id="3.40.50.1100">
    <property type="match status" value="2"/>
</dbReference>
<evidence type="ECO:0000256" key="4">
    <source>
        <dbReference type="ARBA" id="ARBA00012096"/>
    </source>
</evidence>
<dbReference type="Gene3D" id="3.30.70.260">
    <property type="match status" value="1"/>
</dbReference>
<proteinExistence type="inferred from homology"/>
<dbReference type="GO" id="GO:0003941">
    <property type="term" value="F:L-serine ammonia-lyase activity"/>
    <property type="evidence" value="ECO:0007669"/>
    <property type="project" value="TreeGrafter"/>
</dbReference>
<dbReference type="PANTHER" id="PTHR48078">
    <property type="entry name" value="THREONINE DEHYDRATASE, MITOCHONDRIAL-RELATED"/>
    <property type="match status" value="1"/>
</dbReference>
<dbReference type="FunFam" id="3.40.50.1100:FF:000007">
    <property type="entry name" value="L-threonine dehydratase catabolic TdcB"/>
    <property type="match status" value="1"/>
</dbReference>
<evidence type="ECO:0000313" key="10">
    <source>
        <dbReference type="EMBL" id="BCJ99810.1"/>
    </source>
</evidence>
<evidence type="ECO:0000256" key="8">
    <source>
        <dbReference type="ARBA" id="ARBA00031427"/>
    </source>
</evidence>
<dbReference type="InterPro" id="IPR005789">
    <property type="entry name" value="Thr_deHydtase_catblc"/>
</dbReference>
<keyword evidence="11" id="KW-1185">Reference proteome</keyword>
<dbReference type="EC" id="4.3.1.19" evidence="4"/>
<dbReference type="Proteomes" id="UP000515703">
    <property type="component" value="Chromosome"/>
</dbReference>
<dbReference type="GO" id="GO:0006567">
    <property type="term" value="P:L-threonine catabolic process"/>
    <property type="evidence" value="ECO:0007669"/>
    <property type="project" value="InterPro"/>
</dbReference>
<dbReference type="InterPro" id="IPR002912">
    <property type="entry name" value="ACT_dom"/>
</dbReference>
<dbReference type="InterPro" id="IPR036052">
    <property type="entry name" value="TrpB-like_PALP_sf"/>
</dbReference>
<dbReference type="GO" id="GO:0009097">
    <property type="term" value="P:isoleucine biosynthetic process"/>
    <property type="evidence" value="ECO:0007669"/>
    <property type="project" value="TreeGrafter"/>
</dbReference>
<gene>
    <name evidence="10" type="ORF">bsdcttw_28510</name>
</gene>
<dbReference type="KEGG" id="acht:bsdcttw_28510"/>
<dbReference type="GO" id="GO:0004794">
    <property type="term" value="F:threonine deaminase activity"/>
    <property type="evidence" value="ECO:0007669"/>
    <property type="project" value="UniProtKB-EC"/>
</dbReference>
<feature type="domain" description="ACT" evidence="9">
    <location>
        <begin position="325"/>
        <end position="401"/>
    </location>
</feature>
<keyword evidence="5" id="KW-0663">Pyridoxal phosphate</keyword>
<dbReference type="Pfam" id="PF00291">
    <property type="entry name" value="PALP"/>
    <property type="match status" value="1"/>
</dbReference>
<dbReference type="InterPro" id="IPR045865">
    <property type="entry name" value="ACT-like_dom_sf"/>
</dbReference>
<dbReference type="FunFam" id="3.40.50.1100:FF:000005">
    <property type="entry name" value="Threonine dehydratase catabolic"/>
    <property type="match status" value="1"/>
</dbReference>
<comment type="cofactor">
    <cofactor evidence="2">
        <name>pyridoxal 5'-phosphate</name>
        <dbReference type="ChEBI" id="CHEBI:597326"/>
    </cofactor>
</comment>
<dbReference type="AlphaFoldDB" id="A0A7I8DN44"/>
<sequence length="406" mass="44356">MMTLDKFEEASETVKRVTLRTKLIYSDYFSDTTGNKVFLKPENMQFTGAYKVRGAYYKISTLSKEEREKGLITASAGNHAQGVAYASRIYGAKAVIVMPTTTPLIKVNRTKSYGAEVILHGNVYDDACQYALKLAEEKGYTFIHPFDDEVVATGQGTIAMEIFKEIPTVDIILVPIGGGGLAAGVSTLAKLLNPNVKVIGVEPLGANCMEESLKAGHVVTLPQVDTIADGTAVKTPGSNIFPYIQKNIDEIITIDDRELIVSFLDMIENHKMVVENSGLLTVAALKHLNCSGKKVVSILSGGNMDVITVSSVVQHGLIQRGRIFTVSVLLPDRPGELVNVANVIAENQGNIIRLDHNQFVSINRNSAVELTITMETFGHEHKDVIVQALKKKGYNPQIVQPKNTYY</sequence>
<evidence type="ECO:0000313" key="11">
    <source>
        <dbReference type="Proteomes" id="UP000515703"/>
    </source>
</evidence>
<dbReference type="InterPro" id="IPR044561">
    <property type="entry name" value="ACT_ThrD-II-like"/>
</dbReference>
<dbReference type="InterPro" id="IPR050147">
    <property type="entry name" value="Ser/Thr_Dehydratase"/>
</dbReference>
<dbReference type="PROSITE" id="PS51671">
    <property type="entry name" value="ACT"/>
    <property type="match status" value="1"/>
</dbReference>
<dbReference type="PANTHER" id="PTHR48078:SF6">
    <property type="entry name" value="L-THREONINE DEHYDRATASE CATABOLIC TDCB"/>
    <property type="match status" value="1"/>
</dbReference>
<dbReference type="SUPFAM" id="SSF55021">
    <property type="entry name" value="ACT-like"/>
    <property type="match status" value="1"/>
</dbReference>
<dbReference type="SUPFAM" id="SSF53686">
    <property type="entry name" value="Tryptophan synthase beta subunit-like PLP-dependent enzymes"/>
    <property type="match status" value="1"/>
</dbReference>
<evidence type="ECO:0000256" key="1">
    <source>
        <dbReference type="ARBA" id="ARBA00001274"/>
    </source>
</evidence>
<organism evidence="10 11">
    <name type="scientific">Anaerocolumna chitinilytica</name>
    <dbReference type="NCBI Taxonomy" id="1727145"/>
    <lineage>
        <taxon>Bacteria</taxon>
        <taxon>Bacillati</taxon>
        <taxon>Bacillota</taxon>
        <taxon>Clostridia</taxon>
        <taxon>Lachnospirales</taxon>
        <taxon>Lachnospiraceae</taxon>
        <taxon>Anaerocolumna</taxon>
    </lineage>
</organism>
<evidence type="ECO:0000256" key="6">
    <source>
        <dbReference type="ARBA" id="ARBA00023239"/>
    </source>
</evidence>
<dbReference type="NCBIfam" id="TIGR01127">
    <property type="entry name" value="ilvA_1Cterm"/>
    <property type="match status" value="1"/>
</dbReference>
<reference evidence="10 11" key="1">
    <citation type="submission" date="2020-08" db="EMBL/GenBank/DDBJ databases">
        <title>Draft genome sequencing of an Anaerocolumna strain isolated from anoxic soil subjected to BSD treatment.</title>
        <authorList>
            <person name="Uek A."/>
            <person name="Tonouchi A."/>
        </authorList>
    </citation>
    <scope>NUCLEOTIDE SEQUENCE [LARGE SCALE GENOMIC DNA]</scope>
    <source>
        <strain evidence="10 11">CTTW</strain>
    </source>
</reference>
<comment type="catalytic activity">
    <reaction evidence="1">
        <text>L-threonine = 2-oxobutanoate + NH4(+)</text>
        <dbReference type="Rhea" id="RHEA:22108"/>
        <dbReference type="ChEBI" id="CHEBI:16763"/>
        <dbReference type="ChEBI" id="CHEBI:28938"/>
        <dbReference type="ChEBI" id="CHEBI:57926"/>
        <dbReference type="EC" id="4.3.1.19"/>
    </reaction>
</comment>
<reference evidence="10 11" key="2">
    <citation type="submission" date="2020-08" db="EMBL/GenBank/DDBJ databases">
        <authorList>
            <person name="Ueki A."/>
            <person name="Tonouchi A."/>
        </authorList>
    </citation>
    <scope>NUCLEOTIDE SEQUENCE [LARGE SCALE GENOMIC DNA]</scope>
    <source>
        <strain evidence="10 11">CTTW</strain>
    </source>
</reference>
<dbReference type="CDD" id="cd04886">
    <property type="entry name" value="ACT_ThrD-II-like"/>
    <property type="match status" value="1"/>
</dbReference>
<evidence type="ECO:0000256" key="7">
    <source>
        <dbReference type="ARBA" id="ARBA00025527"/>
    </source>
</evidence>
<dbReference type="GO" id="GO:0006565">
    <property type="term" value="P:L-serine catabolic process"/>
    <property type="evidence" value="ECO:0007669"/>
    <property type="project" value="TreeGrafter"/>
</dbReference>
<evidence type="ECO:0000256" key="2">
    <source>
        <dbReference type="ARBA" id="ARBA00001933"/>
    </source>
</evidence>
<dbReference type="RefSeq" id="WP_185255540.1">
    <property type="nucleotide sequence ID" value="NZ_AP023368.1"/>
</dbReference>
<evidence type="ECO:0000256" key="5">
    <source>
        <dbReference type="ARBA" id="ARBA00022898"/>
    </source>
</evidence>
<dbReference type="EMBL" id="AP023368">
    <property type="protein sequence ID" value="BCJ99810.1"/>
    <property type="molecule type" value="Genomic_DNA"/>
</dbReference>
<comment type="function">
    <text evidence="7">Catalyzes the anaerobic formation of alpha-ketobutyrate and ammonia from threonine in a two-step reaction. The first step involved a dehydration of threonine and a production of enamine intermediates (aminocrotonate), which tautomerizes to its imine form (iminobutyrate). Both intermediates are unstable and short-lived. The second step is the nonenzymatic hydrolysis of the enamine/imine intermediates to form 2-ketobutyrate and free ammonia. In the low water environment of the cell, the second step is accelerated by RidA.</text>
</comment>
<dbReference type="InterPro" id="IPR001926">
    <property type="entry name" value="TrpB-like_PALP"/>
</dbReference>
<name>A0A7I8DN44_9FIRM</name>
<evidence type="ECO:0000259" key="9">
    <source>
        <dbReference type="PROSITE" id="PS51671"/>
    </source>
</evidence>
<accession>A0A7I8DN44</accession>
<dbReference type="CDD" id="cd01562">
    <property type="entry name" value="Thr-dehyd"/>
    <property type="match status" value="1"/>
</dbReference>
<evidence type="ECO:0000256" key="3">
    <source>
        <dbReference type="ARBA" id="ARBA00010869"/>
    </source>
</evidence>
<comment type="similarity">
    <text evidence="3">Belongs to the serine/threonine dehydratase family.</text>
</comment>
<keyword evidence="6 10" id="KW-0456">Lyase</keyword>
<protein>
    <recommendedName>
        <fullName evidence="4">threonine ammonia-lyase</fullName>
        <ecNumber evidence="4">4.3.1.19</ecNumber>
    </recommendedName>
    <alternativeName>
        <fullName evidence="8">Threonine deaminase</fullName>
    </alternativeName>
</protein>